<dbReference type="InterPro" id="IPR052917">
    <property type="entry name" value="Stress-Dev_Protein"/>
</dbReference>
<dbReference type="OrthoDB" id="1432662at2"/>
<evidence type="ECO:0000313" key="3">
    <source>
        <dbReference type="Proteomes" id="UP000190857"/>
    </source>
</evidence>
<feature type="domain" description="General stress protein FMN-binding split barrel" evidence="1">
    <location>
        <begin position="6"/>
        <end position="151"/>
    </location>
</feature>
<dbReference type="PANTHER" id="PTHR34818">
    <property type="entry name" value="PROTEIN BLI-3"/>
    <property type="match status" value="1"/>
</dbReference>
<dbReference type="Proteomes" id="UP000190857">
    <property type="component" value="Unassembled WGS sequence"/>
</dbReference>
<keyword evidence="3" id="KW-1185">Reference proteome</keyword>
<dbReference type="InterPro" id="IPR038725">
    <property type="entry name" value="YdaG_split_barrel_FMN-bd"/>
</dbReference>
<dbReference type="STRING" id="123320.SAMN06309945_2107"/>
<evidence type="ECO:0000259" key="1">
    <source>
        <dbReference type="Pfam" id="PF16242"/>
    </source>
</evidence>
<name>A0A1T5KC37_9MICO</name>
<reference evidence="2 3" key="1">
    <citation type="submission" date="2017-02" db="EMBL/GenBank/DDBJ databases">
        <authorList>
            <person name="Peterson S.W."/>
        </authorList>
    </citation>
    <scope>NUCLEOTIDE SEQUENCE [LARGE SCALE GENOMIC DNA]</scope>
    <source>
        <strain evidence="2 3">VKM Ac-2059</strain>
    </source>
</reference>
<protein>
    <submittedName>
        <fullName evidence="2">General stress protein 26</fullName>
    </submittedName>
</protein>
<dbReference type="Gene3D" id="2.30.110.10">
    <property type="entry name" value="Electron Transport, Fmn-binding Protein, Chain A"/>
    <property type="match status" value="1"/>
</dbReference>
<gene>
    <name evidence="2" type="ORF">SAMN06309945_2107</name>
</gene>
<evidence type="ECO:0000313" key="2">
    <source>
        <dbReference type="EMBL" id="SKC61180.1"/>
    </source>
</evidence>
<dbReference type="InterPro" id="IPR012349">
    <property type="entry name" value="Split_barrel_FMN-bd"/>
</dbReference>
<proteinExistence type="predicted"/>
<dbReference type="AlphaFoldDB" id="A0A1T5KC37"/>
<dbReference type="SUPFAM" id="SSF50475">
    <property type="entry name" value="FMN-binding split barrel"/>
    <property type="match status" value="1"/>
</dbReference>
<dbReference type="Pfam" id="PF16242">
    <property type="entry name" value="Pyrid_ox_like"/>
    <property type="match status" value="1"/>
</dbReference>
<organism evidence="2 3">
    <name type="scientific">Okibacterium fritillariae</name>
    <dbReference type="NCBI Taxonomy" id="123320"/>
    <lineage>
        <taxon>Bacteria</taxon>
        <taxon>Bacillati</taxon>
        <taxon>Actinomycetota</taxon>
        <taxon>Actinomycetes</taxon>
        <taxon>Micrococcales</taxon>
        <taxon>Microbacteriaceae</taxon>
        <taxon>Okibacterium</taxon>
    </lineage>
</organism>
<dbReference type="RefSeq" id="WP_079728175.1">
    <property type="nucleotide sequence ID" value="NZ_FUZP01000002.1"/>
</dbReference>
<dbReference type="EMBL" id="FUZP01000002">
    <property type="protein sequence ID" value="SKC61180.1"/>
    <property type="molecule type" value="Genomic_DNA"/>
</dbReference>
<accession>A0A1T5KC37</accession>
<sequence length="160" mass="17468">MATQEELDNISKVLTKARIATLTTVASDGALHSRPLALQEREFDGDLWFFTPKPTEKTDEIAQNPNVNVAVHGGDGYLSIAGTASIVVDEAKIDELWGPSAEAWFEKGREDPRIALVKVSADSAEYWVNNDPKIVTLFKVAKATTQKKSPDVGENEAVEL</sequence>
<dbReference type="PANTHER" id="PTHR34818:SF1">
    <property type="entry name" value="PROTEIN BLI-3"/>
    <property type="match status" value="1"/>
</dbReference>